<dbReference type="GO" id="GO:0045892">
    <property type="term" value="P:negative regulation of DNA-templated transcription"/>
    <property type="evidence" value="ECO:0007669"/>
    <property type="project" value="InterPro"/>
</dbReference>
<dbReference type="Proteomes" id="UP000095283">
    <property type="component" value="Unplaced"/>
</dbReference>
<reference evidence="2" key="1">
    <citation type="submission" date="2016-11" db="UniProtKB">
        <authorList>
            <consortium name="WormBaseParasite"/>
        </authorList>
    </citation>
    <scope>IDENTIFICATION</scope>
</reference>
<organism evidence="1 2">
    <name type="scientific">Heterorhabditis bacteriophora</name>
    <name type="common">Entomopathogenic nematode worm</name>
    <dbReference type="NCBI Taxonomy" id="37862"/>
    <lineage>
        <taxon>Eukaryota</taxon>
        <taxon>Metazoa</taxon>
        <taxon>Ecdysozoa</taxon>
        <taxon>Nematoda</taxon>
        <taxon>Chromadorea</taxon>
        <taxon>Rhabditida</taxon>
        <taxon>Rhabditina</taxon>
        <taxon>Rhabditomorpha</taxon>
        <taxon>Strongyloidea</taxon>
        <taxon>Heterorhabditidae</taxon>
        <taxon>Heterorhabditis</taxon>
    </lineage>
</organism>
<dbReference type="Pfam" id="PF04858">
    <property type="entry name" value="TH1"/>
    <property type="match status" value="1"/>
</dbReference>
<dbReference type="InterPro" id="IPR006942">
    <property type="entry name" value="TH1"/>
</dbReference>
<evidence type="ECO:0000313" key="2">
    <source>
        <dbReference type="WBParaSite" id="Hba_10191"/>
    </source>
</evidence>
<sequence>MERQRSVVDRFVHLLSVGAAIPVLEKISSMFREAHIDASLVRYFTVEIFDRGMQEKVPVAGEFLQHCGQLLPVSQVK</sequence>
<evidence type="ECO:0000313" key="1">
    <source>
        <dbReference type="Proteomes" id="UP000095283"/>
    </source>
</evidence>
<name>A0A1I7WYD2_HETBA</name>
<keyword evidence="1" id="KW-1185">Reference proteome</keyword>
<accession>A0A1I7WYD2</accession>
<dbReference type="AlphaFoldDB" id="A0A1I7WYD2"/>
<dbReference type="GO" id="GO:0005634">
    <property type="term" value="C:nucleus"/>
    <property type="evidence" value="ECO:0007669"/>
    <property type="project" value="InterPro"/>
</dbReference>
<dbReference type="WBParaSite" id="Hba_10191">
    <property type="protein sequence ID" value="Hba_10191"/>
    <property type="gene ID" value="Hba_10191"/>
</dbReference>
<proteinExistence type="predicted"/>
<protein>
    <submittedName>
        <fullName evidence="2">MI domain-containing protein</fullName>
    </submittedName>
</protein>